<evidence type="ECO:0000259" key="3">
    <source>
        <dbReference type="Pfam" id="PF19031"/>
    </source>
</evidence>
<dbReference type="PANTHER" id="PTHR13056:SF0">
    <property type="entry name" value="VACUOLAR FUSION PROTEIN CCZ1 HOMOLOG-RELATED"/>
    <property type="match status" value="1"/>
</dbReference>
<dbReference type="InterPro" id="IPR013176">
    <property type="entry name" value="Ccz1"/>
</dbReference>
<dbReference type="EMBL" id="JADAQX010000244">
    <property type="protein sequence ID" value="KAF8821053.1"/>
    <property type="molecule type" value="Genomic_DNA"/>
</dbReference>
<gene>
    <name evidence="4" type="ORF">IE077_002505</name>
</gene>
<accession>A0ABQ7JAM9</accession>
<keyword evidence="5" id="KW-1185">Reference proteome</keyword>
<comment type="similarity">
    <text evidence="1">Belongs to the CCZ1 family.</text>
</comment>
<feature type="region of interest" description="Disordered" evidence="2">
    <location>
        <begin position="1"/>
        <end position="23"/>
    </location>
</feature>
<feature type="compositionally biased region" description="Polar residues" evidence="2">
    <location>
        <begin position="8"/>
        <end position="23"/>
    </location>
</feature>
<dbReference type="PANTHER" id="PTHR13056">
    <property type="entry name" value="VACUOLAR FUSION PROTEIN CCZ1 HOMOLOG-RELATED"/>
    <property type="match status" value="1"/>
</dbReference>
<dbReference type="Pfam" id="PF19031">
    <property type="entry name" value="Intu_longin_1"/>
    <property type="match status" value="1"/>
</dbReference>
<organism evidence="4 5">
    <name type="scientific">Cardiosporidium cionae</name>
    <dbReference type="NCBI Taxonomy" id="476202"/>
    <lineage>
        <taxon>Eukaryota</taxon>
        <taxon>Sar</taxon>
        <taxon>Alveolata</taxon>
        <taxon>Apicomplexa</taxon>
        <taxon>Aconoidasida</taxon>
        <taxon>Nephromycida</taxon>
        <taxon>Cardiosporidium</taxon>
    </lineage>
</organism>
<evidence type="ECO:0000313" key="4">
    <source>
        <dbReference type="EMBL" id="KAF8821053.1"/>
    </source>
</evidence>
<comment type="caution">
    <text evidence="4">The sequence shown here is derived from an EMBL/GenBank/DDBJ whole genome shotgun (WGS) entry which is preliminary data.</text>
</comment>
<evidence type="ECO:0000256" key="2">
    <source>
        <dbReference type="SAM" id="MobiDB-lite"/>
    </source>
</evidence>
<feature type="domain" description="CCZ1/INTU/HSP4 first Longin" evidence="3">
    <location>
        <begin position="46"/>
        <end position="164"/>
    </location>
</feature>
<sequence>MAERLSRSLLSPRTPMSNTSTQSKTFLSRKLIAFFISDPSRKPQKPKSTEEDVQDAKLIYYHPSYKVIEEKRRQVGMIEGLATFTESFAGPSNPLESIHTKQHILVVKQWEPNIWITLVSRNPQSITMKGNSVSEVLWHEGDTQETFLMAILKNLCAFFVLLHGSIRHYILENRIDALTDLLEDFIPAFFETVDTDKISLYNELNGFYYGPISQKTFLSIQSFVHRLKDAFSTIRYVSLLFDGYLIYNGMNPHDMLVLYSYLVCYNGSVDSLKLNTFPFGRAPTAASEPGGGASTFGRANFLKESDGYLFGSSRSSLFVPTLYFSDATSGKLVVLLFRRIVLIVIFEDTETVTDEKIFQNYTPMYISLLIRH</sequence>
<evidence type="ECO:0000256" key="1">
    <source>
        <dbReference type="ARBA" id="ARBA00005352"/>
    </source>
</evidence>
<dbReference type="Proteomes" id="UP000823046">
    <property type="component" value="Unassembled WGS sequence"/>
</dbReference>
<protein>
    <recommendedName>
        <fullName evidence="3">CCZ1/INTU/HSP4 first Longin domain-containing protein</fullName>
    </recommendedName>
</protein>
<name>A0ABQ7JAM9_9APIC</name>
<dbReference type="InterPro" id="IPR043987">
    <property type="entry name" value="CCZ1/INTU/HSP4_longin_1"/>
</dbReference>
<proteinExistence type="inferred from homology"/>
<reference evidence="4 5" key="1">
    <citation type="journal article" date="2020" name="bioRxiv">
        <title>Metabolic contributions of an alphaproteobacterial endosymbiont in the apicomplexan Cardiosporidium cionae.</title>
        <authorList>
            <person name="Hunter E.S."/>
            <person name="Paight C.J."/>
            <person name="Lane C.E."/>
        </authorList>
    </citation>
    <scope>NUCLEOTIDE SEQUENCE [LARGE SCALE GENOMIC DNA]</scope>
    <source>
        <strain evidence="4">ESH_2018</strain>
    </source>
</reference>
<evidence type="ECO:0000313" key="5">
    <source>
        <dbReference type="Proteomes" id="UP000823046"/>
    </source>
</evidence>